<dbReference type="Gene3D" id="3.40.630.30">
    <property type="match status" value="1"/>
</dbReference>
<dbReference type="RefSeq" id="WP_379788306.1">
    <property type="nucleotide sequence ID" value="NZ_JBHSHL010000022.1"/>
</dbReference>
<name>A0ABV9QM50_9FIRM</name>
<dbReference type="GO" id="GO:0016746">
    <property type="term" value="F:acyltransferase activity"/>
    <property type="evidence" value="ECO:0007669"/>
    <property type="project" value="UniProtKB-KW"/>
</dbReference>
<dbReference type="EC" id="2.3.-.-" evidence="2"/>
<evidence type="ECO:0000259" key="1">
    <source>
        <dbReference type="PROSITE" id="PS51186"/>
    </source>
</evidence>
<accession>A0ABV9QM50</accession>
<keyword evidence="2" id="KW-0012">Acyltransferase</keyword>
<evidence type="ECO:0000313" key="2">
    <source>
        <dbReference type="EMBL" id="MFC4804787.1"/>
    </source>
</evidence>
<protein>
    <submittedName>
        <fullName evidence="2">GNAT family N-acetyltransferase</fullName>
        <ecNumber evidence="2">2.3.-.-</ecNumber>
    </submittedName>
</protein>
<evidence type="ECO:0000313" key="3">
    <source>
        <dbReference type="Proteomes" id="UP001595916"/>
    </source>
</evidence>
<dbReference type="InterPro" id="IPR016181">
    <property type="entry name" value="Acyl_CoA_acyltransferase"/>
</dbReference>
<dbReference type="CDD" id="cd04301">
    <property type="entry name" value="NAT_SF"/>
    <property type="match status" value="1"/>
</dbReference>
<comment type="caution">
    <text evidence="2">The sequence shown here is derived from an EMBL/GenBank/DDBJ whole genome shotgun (WGS) entry which is preliminary data.</text>
</comment>
<feature type="domain" description="N-acetyltransferase" evidence="1">
    <location>
        <begin position="1"/>
        <end position="145"/>
    </location>
</feature>
<keyword evidence="2" id="KW-0808">Transferase</keyword>
<sequence length="145" mass="17072">MDIFEMKVEEVEQVLPLYIDYYNNYEGSCWTDETAGRRIRQVLRMDDSYALIMKDDETPVGFVMGYFKQYDDIVGYTLEEIIISSSYRQKGLGTVLLKELEDRVRERGASCIELEAVNDEMHHKYYAKAGFLNADNFVMKVKWFD</sequence>
<organism evidence="2 3">
    <name type="scientific">Filifactor villosus</name>
    <dbReference type="NCBI Taxonomy" id="29374"/>
    <lineage>
        <taxon>Bacteria</taxon>
        <taxon>Bacillati</taxon>
        <taxon>Bacillota</taxon>
        <taxon>Clostridia</taxon>
        <taxon>Peptostreptococcales</taxon>
        <taxon>Filifactoraceae</taxon>
        <taxon>Filifactor</taxon>
    </lineage>
</organism>
<gene>
    <name evidence="2" type="ORF">ACFO4R_06780</name>
</gene>
<dbReference type="Proteomes" id="UP001595916">
    <property type="component" value="Unassembled WGS sequence"/>
</dbReference>
<proteinExistence type="predicted"/>
<dbReference type="InterPro" id="IPR000182">
    <property type="entry name" value="GNAT_dom"/>
</dbReference>
<keyword evidence="3" id="KW-1185">Reference proteome</keyword>
<reference evidence="3" key="1">
    <citation type="journal article" date="2019" name="Int. J. Syst. Evol. Microbiol.">
        <title>The Global Catalogue of Microorganisms (GCM) 10K type strain sequencing project: providing services to taxonomists for standard genome sequencing and annotation.</title>
        <authorList>
            <consortium name="The Broad Institute Genomics Platform"/>
            <consortium name="The Broad Institute Genome Sequencing Center for Infectious Disease"/>
            <person name="Wu L."/>
            <person name="Ma J."/>
        </authorList>
    </citation>
    <scope>NUCLEOTIDE SEQUENCE [LARGE SCALE GENOMIC DNA]</scope>
    <source>
        <strain evidence="3">CCUG 46385</strain>
    </source>
</reference>
<dbReference type="Pfam" id="PF00583">
    <property type="entry name" value="Acetyltransf_1"/>
    <property type="match status" value="1"/>
</dbReference>
<dbReference type="SUPFAM" id="SSF55729">
    <property type="entry name" value="Acyl-CoA N-acyltransferases (Nat)"/>
    <property type="match status" value="1"/>
</dbReference>
<dbReference type="PROSITE" id="PS51186">
    <property type="entry name" value="GNAT"/>
    <property type="match status" value="1"/>
</dbReference>
<dbReference type="EMBL" id="JBHSHL010000022">
    <property type="protein sequence ID" value="MFC4804787.1"/>
    <property type="molecule type" value="Genomic_DNA"/>
</dbReference>